<reference evidence="1" key="1">
    <citation type="submission" date="2021-02" db="EMBL/GenBank/DDBJ databases">
        <authorList>
            <person name="Nowell W R."/>
        </authorList>
    </citation>
    <scope>NUCLEOTIDE SEQUENCE</scope>
    <source>
        <strain evidence="1">Ploen Becks lab</strain>
    </source>
</reference>
<dbReference type="Proteomes" id="UP000663879">
    <property type="component" value="Unassembled WGS sequence"/>
</dbReference>
<proteinExistence type="predicted"/>
<accession>A0A814TDQ0</accession>
<organism evidence="1 2">
    <name type="scientific">Brachionus calyciflorus</name>
    <dbReference type="NCBI Taxonomy" id="104777"/>
    <lineage>
        <taxon>Eukaryota</taxon>
        <taxon>Metazoa</taxon>
        <taxon>Spiralia</taxon>
        <taxon>Gnathifera</taxon>
        <taxon>Rotifera</taxon>
        <taxon>Eurotatoria</taxon>
        <taxon>Monogononta</taxon>
        <taxon>Pseudotrocha</taxon>
        <taxon>Ploima</taxon>
        <taxon>Brachionidae</taxon>
        <taxon>Brachionus</taxon>
    </lineage>
</organism>
<dbReference type="EMBL" id="CAJNOC010013342">
    <property type="protein sequence ID" value="CAF1158139.1"/>
    <property type="molecule type" value="Genomic_DNA"/>
</dbReference>
<evidence type="ECO:0000313" key="1">
    <source>
        <dbReference type="EMBL" id="CAF1158139.1"/>
    </source>
</evidence>
<keyword evidence="2" id="KW-1185">Reference proteome</keyword>
<comment type="caution">
    <text evidence="1">The sequence shown here is derived from an EMBL/GenBank/DDBJ whole genome shotgun (WGS) entry which is preliminary data.</text>
</comment>
<sequence length="106" mass="12420">LQSDFALSIQQQIKRIFTTNKNLLNILNRPHDEYLEDVFDGEIYQKIKSNEKEKFFTFLLNTDGVQVCSKSDLSIWPIILVLNELPLNIRFNFDNIIIAGNKNKNF</sequence>
<protein>
    <submittedName>
        <fullName evidence="1">Uncharacterized protein</fullName>
    </submittedName>
</protein>
<gene>
    <name evidence="1" type="ORF">OXX778_LOCUS23522</name>
</gene>
<dbReference type="AlphaFoldDB" id="A0A814TDQ0"/>
<name>A0A814TDQ0_9BILA</name>
<evidence type="ECO:0000313" key="2">
    <source>
        <dbReference type="Proteomes" id="UP000663879"/>
    </source>
</evidence>
<feature type="non-terminal residue" evidence="1">
    <location>
        <position position="1"/>
    </location>
</feature>
<dbReference type="OrthoDB" id="10010998at2759"/>